<dbReference type="PANTHER" id="PTHR33371">
    <property type="entry name" value="INTERMEMBRANE PHOSPHOLIPID TRANSPORT SYSTEM BINDING PROTEIN MLAD-RELATED"/>
    <property type="match status" value="1"/>
</dbReference>
<dbReference type="RefSeq" id="WP_111871927.1">
    <property type="nucleotide sequence ID" value="NZ_QLYX01000022.1"/>
</dbReference>
<evidence type="ECO:0000313" key="6">
    <source>
        <dbReference type="Proteomes" id="UP000251891"/>
    </source>
</evidence>
<feature type="signal peptide" evidence="2">
    <location>
        <begin position="1"/>
        <end position="19"/>
    </location>
</feature>
<proteinExistence type="predicted"/>
<evidence type="ECO:0000256" key="1">
    <source>
        <dbReference type="SAM" id="MobiDB-lite"/>
    </source>
</evidence>
<dbReference type="PANTHER" id="PTHR33371:SF15">
    <property type="entry name" value="LIPOPROTEIN LPRN"/>
    <property type="match status" value="1"/>
</dbReference>
<dbReference type="AlphaFoldDB" id="A0A365GW31"/>
<dbReference type="EMBL" id="QLYX01000022">
    <property type="protein sequence ID" value="RAY11027.1"/>
    <property type="molecule type" value="Genomic_DNA"/>
</dbReference>
<reference evidence="5 6" key="1">
    <citation type="submission" date="2018-06" db="EMBL/GenBank/DDBJ databases">
        <title>Actinomadura craniellae sp. nov. isolated from marine sponge Craniella sp.</title>
        <authorList>
            <person name="Li L."/>
            <person name="Xu Q.H."/>
            <person name="Lin H.W."/>
            <person name="Lu Y.H."/>
        </authorList>
    </citation>
    <scope>NUCLEOTIDE SEQUENCE [LARGE SCALE GENOMIC DNA]</scope>
    <source>
        <strain evidence="5 6">LHW63021</strain>
    </source>
</reference>
<feature type="domain" description="Mce/MlaD" evidence="3">
    <location>
        <begin position="41"/>
        <end position="116"/>
    </location>
</feature>
<dbReference type="InterPro" id="IPR005693">
    <property type="entry name" value="Mce"/>
</dbReference>
<sequence length="383" mass="39813">MTRRTFQTGMLAAVAAVTAAGCGLGVQDMTLPGGADVGDDPYTVTAQFANVLNLVPQSAVKVNDVAVGRVTKVTLPSNGWTATVTMIVHGDVRLPANASARLQQSSLLGEKYIELAAPPPGQAAGRLADGATIPVARTNRNTEVEEVFGALSMLLNGGGLAQLRTITTELNSALEGNTPQIKSLFQQINKLTTDLNTNRQGIVDALDGMNRLSATLSDRKGQLATVMDDLGPGLKTLESQRSSLVRMLESLDTLSDVAVKTIDRSQDDMIAALRELEPTLRKLSDAGRDLPRSLEVLFTYPFTDAVLPAIKGDYLNAYLTVTAPAGTEIIPPIKPGEAPKPPAPAPSSAPPLPLPPTSAPPGPTPSGVPSPPPTSAPPTGGGN</sequence>
<gene>
    <name evidence="5" type="ORF">DPM19_32510</name>
</gene>
<dbReference type="Pfam" id="PF11887">
    <property type="entry name" value="Mce4_CUP1"/>
    <property type="match status" value="1"/>
</dbReference>
<dbReference type="PROSITE" id="PS51257">
    <property type="entry name" value="PROKAR_LIPOPROTEIN"/>
    <property type="match status" value="1"/>
</dbReference>
<evidence type="ECO:0000259" key="3">
    <source>
        <dbReference type="Pfam" id="PF02470"/>
    </source>
</evidence>
<keyword evidence="2" id="KW-0732">Signal</keyword>
<keyword evidence="6" id="KW-1185">Reference proteome</keyword>
<dbReference type="GO" id="GO:0005576">
    <property type="term" value="C:extracellular region"/>
    <property type="evidence" value="ECO:0007669"/>
    <property type="project" value="TreeGrafter"/>
</dbReference>
<dbReference type="InterPro" id="IPR024516">
    <property type="entry name" value="Mce_C"/>
</dbReference>
<dbReference type="InterPro" id="IPR052336">
    <property type="entry name" value="MlaD_Phospholipid_Transporter"/>
</dbReference>
<name>A0A365GW31_9ACTN</name>
<dbReference type="InterPro" id="IPR003399">
    <property type="entry name" value="Mce/MlaD"/>
</dbReference>
<dbReference type="OrthoDB" id="9774928at2"/>
<feature type="domain" description="Mammalian cell entry C-terminal" evidence="4">
    <location>
        <begin position="125"/>
        <end position="285"/>
    </location>
</feature>
<accession>A0A365GW31</accession>
<dbReference type="Proteomes" id="UP000251891">
    <property type="component" value="Unassembled WGS sequence"/>
</dbReference>
<protein>
    <submittedName>
        <fullName evidence="5">ABC transporter substrate-binding protein</fullName>
    </submittedName>
</protein>
<feature type="chain" id="PRO_5039273850" evidence="2">
    <location>
        <begin position="20"/>
        <end position="383"/>
    </location>
</feature>
<comment type="caution">
    <text evidence="5">The sequence shown here is derived from an EMBL/GenBank/DDBJ whole genome shotgun (WGS) entry which is preliminary data.</text>
</comment>
<evidence type="ECO:0000256" key="2">
    <source>
        <dbReference type="SAM" id="SignalP"/>
    </source>
</evidence>
<dbReference type="Pfam" id="PF02470">
    <property type="entry name" value="MlaD"/>
    <property type="match status" value="1"/>
</dbReference>
<organism evidence="5 6">
    <name type="scientific">Actinomadura craniellae</name>
    <dbReference type="NCBI Taxonomy" id="2231787"/>
    <lineage>
        <taxon>Bacteria</taxon>
        <taxon>Bacillati</taxon>
        <taxon>Actinomycetota</taxon>
        <taxon>Actinomycetes</taxon>
        <taxon>Streptosporangiales</taxon>
        <taxon>Thermomonosporaceae</taxon>
        <taxon>Actinomadura</taxon>
    </lineage>
</organism>
<evidence type="ECO:0000313" key="5">
    <source>
        <dbReference type="EMBL" id="RAY11027.1"/>
    </source>
</evidence>
<dbReference type="NCBIfam" id="TIGR00996">
    <property type="entry name" value="Mtu_fam_mce"/>
    <property type="match status" value="1"/>
</dbReference>
<evidence type="ECO:0000259" key="4">
    <source>
        <dbReference type="Pfam" id="PF11887"/>
    </source>
</evidence>
<feature type="compositionally biased region" description="Pro residues" evidence="1">
    <location>
        <begin position="332"/>
        <end position="376"/>
    </location>
</feature>
<feature type="region of interest" description="Disordered" evidence="1">
    <location>
        <begin position="332"/>
        <end position="383"/>
    </location>
</feature>